<accession>A0A168BAH3</accession>
<keyword evidence="1" id="KW-1133">Transmembrane helix</keyword>
<evidence type="ECO:0000313" key="3">
    <source>
        <dbReference type="Proteomes" id="UP000242877"/>
    </source>
</evidence>
<dbReference type="EMBL" id="AZGZ01000005">
    <property type="protein sequence ID" value="KZZ95031.1"/>
    <property type="molecule type" value="Genomic_DNA"/>
</dbReference>
<evidence type="ECO:0000256" key="1">
    <source>
        <dbReference type="SAM" id="Phobius"/>
    </source>
</evidence>
<evidence type="ECO:0008006" key="4">
    <source>
        <dbReference type="Google" id="ProtNLM"/>
    </source>
</evidence>
<dbReference type="VEuPathDB" id="FungiDB:AAP_01519"/>
<keyword evidence="1" id="KW-0472">Membrane</keyword>
<reference evidence="2 3" key="1">
    <citation type="journal article" date="2016" name="Genome Biol. Evol.">
        <title>Divergent and convergent evolution of fungal pathogenicity.</title>
        <authorList>
            <person name="Shang Y."/>
            <person name="Xiao G."/>
            <person name="Zheng P."/>
            <person name="Cen K."/>
            <person name="Zhan S."/>
            <person name="Wang C."/>
        </authorList>
    </citation>
    <scope>NUCLEOTIDE SEQUENCE [LARGE SCALE GENOMIC DNA]</scope>
    <source>
        <strain evidence="2 3">ARSEF 7405</strain>
    </source>
</reference>
<proteinExistence type="predicted"/>
<comment type="caution">
    <text evidence="2">The sequence shown here is derived from an EMBL/GenBank/DDBJ whole genome shotgun (WGS) entry which is preliminary data.</text>
</comment>
<evidence type="ECO:0000313" key="2">
    <source>
        <dbReference type="EMBL" id="KZZ95031.1"/>
    </source>
</evidence>
<dbReference type="OrthoDB" id="5355126at2759"/>
<organism evidence="2 3">
    <name type="scientific">Ascosphaera apis ARSEF 7405</name>
    <dbReference type="NCBI Taxonomy" id="392613"/>
    <lineage>
        <taxon>Eukaryota</taxon>
        <taxon>Fungi</taxon>
        <taxon>Dikarya</taxon>
        <taxon>Ascomycota</taxon>
        <taxon>Pezizomycotina</taxon>
        <taxon>Eurotiomycetes</taxon>
        <taxon>Eurotiomycetidae</taxon>
        <taxon>Onygenales</taxon>
        <taxon>Ascosphaeraceae</taxon>
        <taxon>Ascosphaera</taxon>
    </lineage>
</organism>
<gene>
    <name evidence="2" type="ORF">AAP_01519</name>
</gene>
<name>A0A168BAH3_9EURO</name>
<feature type="transmembrane region" description="Helical" evidence="1">
    <location>
        <begin position="6"/>
        <end position="24"/>
    </location>
</feature>
<keyword evidence="1" id="KW-0812">Transmembrane</keyword>
<sequence>MSSKNGMATVLGLAGIAVGGFYLYDRGRMDGQREAEKEYGMAGHAGSKLDKKVEDFDKRLRSKGNALSQYSREELDAINKHKDEASRSINERIEGVDRRFEKKASEAKHGVLSWFGWD</sequence>
<dbReference type="Proteomes" id="UP000242877">
    <property type="component" value="Unassembled WGS sequence"/>
</dbReference>
<keyword evidence="3" id="KW-1185">Reference proteome</keyword>
<dbReference type="AlphaFoldDB" id="A0A168BAH3"/>
<protein>
    <recommendedName>
        <fullName evidence="4">Calcofluor white hypersensitive protein</fullName>
    </recommendedName>
</protein>